<reference evidence="2 4" key="1">
    <citation type="submission" date="2019-09" db="EMBL/GenBank/DDBJ databases">
        <authorList>
            <person name="Duangmal K."/>
            <person name="Teo W.F.A."/>
            <person name="Lipun K."/>
        </authorList>
    </citation>
    <scope>NUCLEOTIDE SEQUENCE [LARGE SCALE GENOMIC DNA]</scope>
    <source>
        <strain evidence="2 4">K1PN6</strain>
    </source>
</reference>
<dbReference type="EMBL" id="VMNX01000001">
    <property type="protein sequence ID" value="MPY47072.1"/>
    <property type="molecule type" value="Genomic_DNA"/>
</dbReference>
<evidence type="ECO:0000256" key="1">
    <source>
        <dbReference type="SAM" id="Coils"/>
    </source>
</evidence>
<keyword evidence="4" id="KW-1185">Reference proteome</keyword>
<dbReference type="Proteomes" id="UP000373149">
    <property type="component" value="Unassembled WGS sequence"/>
</dbReference>
<feature type="coiled-coil region" evidence="1">
    <location>
        <begin position="57"/>
        <end position="91"/>
    </location>
</feature>
<organism evidence="2 4">
    <name type="scientific">Streptomyces acidicola</name>
    <dbReference type="NCBI Taxonomy" id="2596892"/>
    <lineage>
        <taxon>Bacteria</taxon>
        <taxon>Bacillati</taxon>
        <taxon>Actinomycetota</taxon>
        <taxon>Actinomycetes</taxon>
        <taxon>Kitasatosporales</taxon>
        <taxon>Streptomycetaceae</taxon>
        <taxon>Streptomyces</taxon>
    </lineage>
</organism>
<keyword evidence="1" id="KW-0175">Coiled coil</keyword>
<proteinExistence type="predicted"/>
<sequence>MTLTDLIPGLKGSGSRRAVDKVAELRRNEITLLTNLHAAGDEVALLREDLATAGARQAETEQVVVQQQADIDDLTAERDQLAEELTALKSRFGGQLAAEANANAVTVPGGYRDTSAIEDQATDPIGIDVRTLREAAEAGLLGPVTDPGHTH</sequence>
<dbReference type="EMBL" id="VMNX01000001">
    <property type="protein sequence ID" value="MPY47211.1"/>
    <property type="molecule type" value="Genomic_DNA"/>
</dbReference>
<protein>
    <submittedName>
        <fullName evidence="2">Uncharacterized protein</fullName>
    </submittedName>
</protein>
<evidence type="ECO:0000313" key="2">
    <source>
        <dbReference type="EMBL" id="MPY47072.1"/>
    </source>
</evidence>
<gene>
    <name evidence="2" type="ORF">FPZ41_00155</name>
    <name evidence="3" type="ORF">FPZ41_00860</name>
</gene>
<comment type="caution">
    <text evidence="2">The sequence shown here is derived from an EMBL/GenBank/DDBJ whole genome shotgun (WGS) entry which is preliminary data.</text>
</comment>
<accession>A0A5N8WIZ8</accession>
<evidence type="ECO:0000313" key="4">
    <source>
        <dbReference type="Proteomes" id="UP000373149"/>
    </source>
</evidence>
<name>A0A5N8WIZ8_9ACTN</name>
<evidence type="ECO:0000313" key="3">
    <source>
        <dbReference type="EMBL" id="MPY47211.1"/>
    </source>
</evidence>
<dbReference type="AlphaFoldDB" id="A0A5N8WIZ8"/>
<dbReference type="RefSeq" id="WP_152857859.1">
    <property type="nucleotide sequence ID" value="NZ_VMNX01000001.1"/>
</dbReference>